<comment type="caution">
    <text evidence="1">The sequence shown here is derived from an EMBL/GenBank/DDBJ whole genome shotgun (WGS) entry which is preliminary data.</text>
</comment>
<dbReference type="CDD" id="cd06577">
    <property type="entry name" value="PASTA_pknB"/>
    <property type="match status" value="1"/>
</dbReference>
<organism evidence="1 2">
    <name type="scientific">Corallococcus caeni</name>
    <dbReference type="NCBI Taxonomy" id="3082388"/>
    <lineage>
        <taxon>Bacteria</taxon>
        <taxon>Pseudomonadati</taxon>
        <taxon>Myxococcota</taxon>
        <taxon>Myxococcia</taxon>
        <taxon>Myxococcales</taxon>
        <taxon>Cystobacterineae</taxon>
        <taxon>Myxococcaceae</taxon>
        <taxon>Corallococcus</taxon>
    </lineage>
</organism>
<protein>
    <recommendedName>
        <fullName evidence="3">PASTA domain-containing protein</fullName>
    </recommendedName>
</protein>
<evidence type="ECO:0008006" key="3">
    <source>
        <dbReference type="Google" id="ProtNLM"/>
    </source>
</evidence>
<accession>A0ABQ6R3F0</accession>
<reference evidence="1 2" key="1">
    <citation type="journal article" date="2024" name="Arch. Microbiol.">
        <title>Corallococcus caeni sp. nov., a novel myxobacterium isolated from activated sludge.</title>
        <authorList>
            <person name="Tomita S."/>
            <person name="Nakai R."/>
            <person name="Kuroda K."/>
            <person name="Kurashita H."/>
            <person name="Hatamoto M."/>
            <person name="Yamaguchi T."/>
            <person name="Narihiro T."/>
        </authorList>
    </citation>
    <scope>NUCLEOTIDE SEQUENCE [LARGE SCALE GENOMIC DNA]</scope>
    <source>
        <strain evidence="1 2">NO1</strain>
    </source>
</reference>
<name>A0ABQ6R3F0_9BACT</name>
<evidence type="ECO:0000313" key="2">
    <source>
        <dbReference type="Proteomes" id="UP001342631"/>
    </source>
</evidence>
<evidence type="ECO:0000313" key="1">
    <source>
        <dbReference type="EMBL" id="GMU10426.1"/>
    </source>
</evidence>
<dbReference type="InterPro" id="IPR005543">
    <property type="entry name" value="PASTA_dom"/>
</dbReference>
<proteinExistence type="predicted"/>
<keyword evidence="2" id="KW-1185">Reference proteome</keyword>
<gene>
    <name evidence="1" type="ORF">ASNO1_66800</name>
</gene>
<dbReference type="EMBL" id="BTTX01000008">
    <property type="protein sequence ID" value="GMU10426.1"/>
    <property type="molecule type" value="Genomic_DNA"/>
</dbReference>
<dbReference type="Gene3D" id="3.30.10.20">
    <property type="match status" value="1"/>
</dbReference>
<dbReference type="Proteomes" id="UP001342631">
    <property type="component" value="Unassembled WGS sequence"/>
</dbReference>
<sequence length="149" mass="15453">MPHAAEESSGAMSDALDLDALLVDLRESLARVHARLGAGPFVLGPVELELRGQVTASGTGMRFTPGGSGEVRAVFVQTGPEAAPPLAPELLGLTRSAAVRRARLAGASLEVTDVPCLSPEQAGRVCWQRPAAGGPLREGRMSVGLYVSR</sequence>